<keyword evidence="1" id="KW-0521">NADP</keyword>
<dbReference type="SMART" id="SM00829">
    <property type="entry name" value="PKS_ER"/>
    <property type="match status" value="1"/>
</dbReference>
<dbReference type="PANTHER" id="PTHR48106">
    <property type="entry name" value="QUINONE OXIDOREDUCTASE PIG3-RELATED"/>
    <property type="match status" value="1"/>
</dbReference>
<accession>A0ABQ3GB43</accession>
<evidence type="ECO:0000256" key="1">
    <source>
        <dbReference type="ARBA" id="ARBA00022857"/>
    </source>
</evidence>
<dbReference type="Gene3D" id="3.40.50.720">
    <property type="entry name" value="NAD(P)-binding Rossmann-like Domain"/>
    <property type="match status" value="1"/>
</dbReference>
<evidence type="ECO:0000313" key="4">
    <source>
        <dbReference type="EMBL" id="GHD00042.1"/>
    </source>
</evidence>
<sequence length="486" mass="52085">MLQKVVRSTVIDAPIERVWAVLRDFNSHDQWHDVVAHSRIEGGERSDQVGCVRSFSLKDGHRIREQLLTLDDRLYKSTYCIVEATVPLLRYVATVTLKPVTDGNRTFWHWESSFATPPGRERELREMVAQGVYEAGFANLRRHLQRGADLRAPGQAPMPVATALPTRRVVLQGYGGTEQLRVEDAQAPPPAPGEVRIRQRAVGLNYIDVYLRRGQLPGMLAPGGTPGMEAAGSVLDCGAGVHGFLPDERVAYLGPQPGAYAGIRSVPAAWLVRLPPAVNDEVAAALLLKGLTADALLHDVAPVKPGARWLVHAAAGALGQMLCQWASRLGAQVIGTVSSEAKARTARAHGCAEVIVTPDYRFADAVQALGGADVIVDGLGRQAQAENLAALAPCGHWISLGQASGPVAPPDPDALLAKSATFSRPLVFAYVAQPQALARRASRLWAALADGSIAPPAIERFTLESAAQAHTRLESRERSGALVLIP</sequence>
<dbReference type="InterPro" id="IPR019587">
    <property type="entry name" value="Polyketide_cyclase/dehydratase"/>
</dbReference>
<evidence type="ECO:0000313" key="5">
    <source>
        <dbReference type="Proteomes" id="UP000626210"/>
    </source>
</evidence>
<dbReference type="InterPro" id="IPR013154">
    <property type="entry name" value="ADH-like_N"/>
</dbReference>
<evidence type="ECO:0000256" key="2">
    <source>
        <dbReference type="ARBA" id="ARBA00023002"/>
    </source>
</evidence>
<organism evidence="4 5">
    <name type="scientific">Pseudorhodoferax aquiterrae</name>
    <dbReference type="NCBI Taxonomy" id="747304"/>
    <lineage>
        <taxon>Bacteria</taxon>
        <taxon>Pseudomonadati</taxon>
        <taxon>Pseudomonadota</taxon>
        <taxon>Betaproteobacteria</taxon>
        <taxon>Burkholderiales</taxon>
        <taxon>Comamonadaceae</taxon>
    </lineage>
</organism>
<protein>
    <recommendedName>
        <fullName evidence="3">Enoyl reductase (ER) domain-containing protein</fullName>
    </recommendedName>
</protein>
<dbReference type="InterPro" id="IPR011032">
    <property type="entry name" value="GroES-like_sf"/>
</dbReference>
<dbReference type="PANTHER" id="PTHR48106:SF13">
    <property type="entry name" value="QUINONE OXIDOREDUCTASE-RELATED"/>
    <property type="match status" value="1"/>
</dbReference>
<dbReference type="CDD" id="cd07821">
    <property type="entry name" value="PYR_PYL_RCAR_like"/>
    <property type="match status" value="1"/>
</dbReference>
<dbReference type="Pfam" id="PF00107">
    <property type="entry name" value="ADH_zinc_N"/>
    <property type="match status" value="1"/>
</dbReference>
<dbReference type="InterPro" id="IPR047618">
    <property type="entry name" value="QOR-like"/>
</dbReference>
<dbReference type="Gene3D" id="3.30.530.20">
    <property type="match status" value="1"/>
</dbReference>
<name>A0ABQ3GB43_9BURK</name>
<dbReference type="Pfam" id="PF10604">
    <property type="entry name" value="Polyketide_cyc2"/>
    <property type="match status" value="1"/>
</dbReference>
<keyword evidence="5" id="KW-1185">Reference proteome</keyword>
<dbReference type="SUPFAM" id="SSF55961">
    <property type="entry name" value="Bet v1-like"/>
    <property type="match status" value="1"/>
</dbReference>
<dbReference type="Gene3D" id="3.90.180.10">
    <property type="entry name" value="Medium-chain alcohol dehydrogenases, catalytic domain"/>
    <property type="match status" value="1"/>
</dbReference>
<dbReference type="SUPFAM" id="SSF51735">
    <property type="entry name" value="NAD(P)-binding Rossmann-fold domains"/>
    <property type="match status" value="1"/>
</dbReference>
<dbReference type="Proteomes" id="UP000626210">
    <property type="component" value="Unassembled WGS sequence"/>
</dbReference>
<dbReference type="Pfam" id="PF08240">
    <property type="entry name" value="ADH_N"/>
    <property type="match status" value="1"/>
</dbReference>
<dbReference type="EMBL" id="BMYK01000030">
    <property type="protein sequence ID" value="GHD00042.1"/>
    <property type="molecule type" value="Genomic_DNA"/>
</dbReference>
<evidence type="ECO:0000259" key="3">
    <source>
        <dbReference type="SMART" id="SM00829"/>
    </source>
</evidence>
<gene>
    <name evidence="4" type="ORF">GCM10007320_57160</name>
</gene>
<dbReference type="InterPro" id="IPR013149">
    <property type="entry name" value="ADH-like_C"/>
</dbReference>
<dbReference type="InterPro" id="IPR036291">
    <property type="entry name" value="NAD(P)-bd_dom_sf"/>
</dbReference>
<dbReference type="SUPFAM" id="SSF50129">
    <property type="entry name" value="GroES-like"/>
    <property type="match status" value="1"/>
</dbReference>
<keyword evidence="2" id="KW-0560">Oxidoreductase</keyword>
<dbReference type="InterPro" id="IPR020843">
    <property type="entry name" value="ER"/>
</dbReference>
<dbReference type="InterPro" id="IPR023393">
    <property type="entry name" value="START-like_dom_sf"/>
</dbReference>
<comment type="caution">
    <text evidence="4">The sequence shown here is derived from an EMBL/GenBank/DDBJ whole genome shotgun (WGS) entry which is preliminary data.</text>
</comment>
<dbReference type="CDD" id="cd05286">
    <property type="entry name" value="QOR2"/>
    <property type="match status" value="1"/>
</dbReference>
<reference evidence="5" key="1">
    <citation type="journal article" date="2019" name="Int. J. Syst. Evol. Microbiol.">
        <title>The Global Catalogue of Microorganisms (GCM) 10K type strain sequencing project: providing services to taxonomists for standard genome sequencing and annotation.</title>
        <authorList>
            <consortium name="The Broad Institute Genomics Platform"/>
            <consortium name="The Broad Institute Genome Sequencing Center for Infectious Disease"/>
            <person name="Wu L."/>
            <person name="Ma J."/>
        </authorList>
    </citation>
    <scope>NUCLEOTIDE SEQUENCE [LARGE SCALE GENOMIC DNA]</scope>
    <source>
        <strain evidence="5">KCTC 23314</strain>
    </source>
</reference>
<feature type="domain" description="Enoyl reductase (ER)" evidence="3">
    <location>
        <begin position="175"/>
        <end position="484"/>
    </location>
</feature>
<proteinExistence type="predicted"/>
<dbReference type="RefSeq" id="WP_189690283.1">
    <property type="nucleotide sequence ID" value="NZ_BMYK01000030.1"/>
</dbReference>